<dbReference type="PATRIC" id="fig|795359.3.peg.1063"/>
<proteinExistence type="predicted"/>
<dbReference type="STRING" id="795359.TOPB45_1052"/>
<dbReference type="OrthoDB" id="9819188at2"/>
<dbReference type="HOGENOM" id="CLU_760612_0_0_0"/>
<dbReference type="Proteomes" id="UP000006583">
    <property type="component" value="Chromosome"/>
</dbReference>
<accession>F8C602</accession>
<name>F8C602_THEGP</name>
<dbReference type="RefSeq" id="WP_013909843.1">
    <property type="nucleotide sequence ID" value="NC_015682.1"/>
</dbReference>
<evidence type="ECO:0000313" key="1">
    <source>
        <dbReference type="EMBL" id="AEH23145.1"/>
    </source>
</evidence>
<protein>
    <submittedName>
        <fullName evidence="1">Uncharacterized protein</fullName>
    </submittedName>
</protein>
<keyword evidence="2" id="KW-1185">Reference proteome</keyword>
<gene>
    <name evidence="1" type="ordered locus">TOPB45_1052</name>
</gene>
<dbReference type="AlphaFoldDB" id="F8C602"/>
<reference evidence="1 2" key="1">
    <citation type="journal article" date="2013" name="Genome Announc.">
        <title>Complete genome sequence of the hyperthermophilic sulfate-reducing bacterium Thermodesulfobacterium geofontis OPF15T.</title>
        <authorList>
            <person name="Elkins J.G."/>
            <person name="Hamilton-Brehm S.D."/>
            <person name="Lucas S."/>
            <person name="Han J."/>
            <person name="Lapidus A."/>
            <person name="Cheng J.F."/>
            <person name="Goodwin L.A."/>
            <person name="Pitluck S."/>
            <person name="Peters L."/>
            <person name="Mikhailova N."/>
            <person name="Davenport K.W."/>
            <person name="Detter J.C."/>
            <person name="Han C.S."/>
            <person name="Tapia R."/>
            <person name="Land M.L."/>
            <person name="Hauser L."/>
            <person name="Kyrpides N.C."/>
            <person name="Ivanova N.N."/>
            <person name="Pagani I."/>
            <person name="Bruce D."/>
            <person name="Woyke T."/>
            <person name="Cottingham R.W."/>
        </authorList>
    </citation>
    <scope>NUCLEOTIDE SEQUENCE [LARGE SCALE GENOMIC DNA]</scope>
    <source>
        <strain evidence="1 2">OPF15</strain>
    </source>
</reference>
<evidence type="ECO:0000313" key="2">
    <source>
        <dbReference type="Proteomes" id="UP000006583"/>
    </source>
</evidence>
<sequence>MSKVNLEEFKQIIKELTDEAKVLGNPYIFLTELDRFLRNKGINLYRYTGELDKKERRIIDREIISQLIKCANEILERFDAETILDERKKLEREFLEILRIFAKLKNIDSAYYLMHVFYYYFNPYDFNYILILNELRTLNLDPETEMVELRVKDIINIDEDQKFTEKEDVVQEKEIGEVLIQEYLERRCKEEPKVELPQCECEEEEYPLDPIIQAIEELFANKADVKPTLEMAKEYLKTKGLSLETFSKRELIEFLNILASLIADRILSDDEELAKIYNSMWLEDIKIYCLKNLSPKNPYCRVMYLFYLDIIGRYGAEKASLEAYEFVKKRVEPNEVEKLLMELLEDELSKRQRQAKTKSKQKRG</sequence>
<dbReference type="EMBL" id="CP002829">
    <property type="protein sequence ID" value="AEH23145.1"/>
    <property type="molecule type" value="Genomic_DNA"/>
</dbReference>
<dbReference type="KEGG" id="top:TOPB45_1052"/>
<organism evidence="1 2">
    <name type="scientific">Thermodesulfobacterium geofontis (strain OPF15)</name>
    <dbReference type="NCBI Taxonomy" id="795359"/>
    <lineage>
        <taxon>Bacteria</taxon>
        <taxon>Pseudomonadati</taxon>
        <taxon>Thermodesulfobacteriota</taxon>
        <taxon>Thermodesulfobacteria</taxon>
        <taxon>Thermodesulfobacteriales</taxon>
        <taxon>Thermodesulfobacteriaceae</taxon>
        <taxon>Thermodesulfobacterium</taxon>
    </lineage>
</organism>